<evidence type="ECO:0000313" key="2">
    <source>
        <dbReference type="EMBL" id="KRR12391.1"/>
    </source>
</evidence>
<organism evidence="2 3">
    <name type="scientific">Bradyrhizobium valentinum</name>
    <dbReference type="NCBI Taxonomy" id="1518501"/>
    <lineage>
        <taxon>Bacteria</taxon>
        <taxon>Pseudomonadati</taxon>
        <taxon>Pseudomonadota</taxon>
        <taxon>Alphaproteobacteria</taxon>
        <taxon>Hyphomicrobiales</taxon>
        <taxon>Nitrobacteraceae</taxon>
        <taxon>Bradyrhizobium</taxon>
    </lineage>
</organism>
<keyword evidence="1" id="KW-0472">Membrane</keyword>
<accession>A0A0R3LWH9</accession>
<keyword evidence="1" id="KW-0812">Transmembrane</keyword>
<comment type="caution">
    <text evidence="2">The sequence shown here is derived from an EMBL/GenBank/DDBJ whole genome shotgun (WGS) entry which is preliminary data.</text>
</comment>
<dbReference type="AlphaFoldDB" id="A0A0R3LWH9"/>
<dbReference type="EMBL" id="LLXX01000029">
    <property type="protein sequence ID" value="KRR12391.1"/>
    <property type="molecule type" value="Genomic_DNA"/>
</dbReference>
<evidence type="ECO:0000313" key="3">
    <source>
        <dbReference type="Proteomes" id="UP000051913"/>
    </source>
</evidence>
<proteinExistence type="predicted"/>
<name>A0A0R3LWH9_9BRAD</name>
<protein>
    <submittedName>
        <fullName evidence="2">Uncharacterized protein</fullName>
    </submittedName>
</protein>
<keyword evidence="1" id="KW-1133">Transmembrane helix</keyword>
<sequence length="77" mass="8627">MSVTYWEVFKLIALAFLISTPTTAAGAALLWWFMKQPPHLVAPNDTKAKRVDVGCWHIASFRCAAVFGRYRGIADIE</sequence>
<gene>
    <name evidence="2" type="ORF">CP49_08150</name>
</gene>
<feature type="transmembrane region" description="Helical" evidence="1">
    <location>
        <begin position="12"/>
        <end position="33"/>
    </location>
</feature>
<reference evidence="2 3" key="1">
    <citation type="submission" date="2014-03" db="EMBL/GenBank/DDBJ databases">
        <title>Bradyrhizobium valentinum sp. nov., isolated from effective nodules of Lupinus mariae-josephae, a lupine endemic of basic-lime soils in Eastern Spain.</title>
        <authorList>
            <person name="Duran D."/>
            <person name="Rey L."/>
            <person name="Navarro A."/>
            <person name="Busquets A."/>
            <person name="Imperial J."/>
            <person name="Ruiz-Argueso T."/>
        </authorList>
    </citation>
    <scope>NUCLEOTIDE SEQUENCE [LARGE SCALE GENOMIC DNA]</scope>
    <source>
        <strain evidence="2 3">LmjM3</strain>
    </source>
</reference>
<keyword evidence="3" id="KW-1185">Reference proteome</keyword>
<evidence type="ECO:0000256" key="1">
    <source>
        <dbReference type="SAM" id="Phobius"/>
    </source>
</evidence>
<dbReference type="Proteomes" id="UP000051913">
    <property type="component" value="Unassembled WGS sequence"/>
</dbReference>